<keyword evidence="2" id="KW-1185">Reference proteome</keyword>
<sequence length="50" mass="5540">MKNLPKQSQPVVRNLNLPSSLLNDGAIHSSDIRHCYKLPGLARSMCMAAY</sequence>
<dbReference type="Proteomes" id="UP001235303">
    <property type="component" value="Unassembled WGS sequence"/>
</dbReference>
<evidence type="ECO:0000313" key="1">
    <source>
        <dbReference type="EMBL" id="MDJ1171108.1"/>
    </source>
</evidence>
<reference evidence="1 2" key="1">
    <citation type="submission" date="2023-01" db="EMBL/GenBank/DDBJ databases">
        <title>Novel diversity within Roseofilum (Cyanobacteria; Desertifilaceae) from marine benthic mats with descriptions of four novel species.</title>
        <authorList>
            <person name="Wang Y."/>
            <person name="Berthold D.E."/>
            <person name="Hu J."/>
            <person name="Lefler F.W."/>
            <person name="Laughinghouse H.D. IV."/>
        </authorList>
    </citation>
    <scope>NUCLEOTIDE SEQUENCE [LARGE SCALE GENOMIC DNA]</scope>
    <source>
        <strain evidence="1 2">BLCC-M154</strain>
    </source>
</reference>
<evidence type="ECO:0000313" key="2">
    <source>
        <dbReference type="Proteomes" id="UP001235303"/>
    </source>
</evidence>
<dbReference type="EMBL" id="JAQOSP010000105">
    <property type="protein sequence ID" value="MDJ1171108.1"/>
    <property type="molecule type" value="Genomic_DNA"/>
</dbReference>
<proteinExistence type="predicted"/>
<dbReference type="RefSeq" id="WP_283754861.1">
    <property type="nucleotide sequence ID" value="NZ_JAQOSP010000105.1"/>
</dbReference>
<accession>A0ABT7AW17</accession>
<organism evidence="1 2">
    <name type="scientific">Roseofilum acuticapitatum BLCC-M154</name>
    <dbReference type="NCBI Taxonomy" id="3022444"/>
    <lineage>
        <taxon>Bacteria</taxon>
        <taxon>Bacillati</taxon>
        <taxon>Cyanobacteriota</taxon>
        <taxon>Cyanophyceae</taxon>
        <taxon>Desertifilales</taxon>
        <taxon>Desertifilaceae</taxon>
        <taxon>Roseofilum</taxon>
        <taxon>Roseofilum acuticapitatum</taxon>
    </lineage>
</organism>
<comment type="caution">
    <text evidence="1">The sequence shown here is derived from an EMBL/GenBank/DDBJ whole genome shotgun (WGS) entry which is preliminary data.</text>
</comment>
<protein>
    <submittedName>
        <fullName evidence="1">Uncharacterized protein</fullName>
    </submittedName>
</protein>
<gene>
    <name evidence="1" type="ORF">PMG71_16890</name>
</gene>
<name>A0ABT7AW17_9CYAN</name>